<evidence type="ECO:0000313" key="3">
    <source>
        <dbReference type="Proteomes" id="UP000002640"/>
    </source>
</evidence>
<evidence type="ECO:0008006" key="4">
    <source>
        <dbReference type="Google" id="ProtNLM"/>
    </source>
</evidence>
<reference evidence="2 3" key="1">
    <citation type="journal article" date="2006" name="Science">
        <title>Phytophthora genome sequences uncover evolutionary origins and mechanisms of pathogenesis.</title>
        <authorList>
            <person name="Tyler B.M."/>
            <person name="Tripathy S."/>
            <person name="Zhang X."/>
            <person name="Dehal P."/>
            <person name="Jiang R.H."/>
            <person name="Aerts A."/>
            <person name="Arredondo F.D."/>
            <person name="Baxter L."/>
            <person name="Bensasson D."/>
            <person name="Beynon J.L."/>
            <person name="Chapman J."/>
            <person name="Damasceno C.M."/>
            <person name="Dorrance A.E."/>
            <person name="Dou D."/>
            <person name="Dickerman A.W."/>
            <person name="Dubchak I.L."/>
            <person name="Garbelotto M."/>
            <person name="Gijzen M."/>
            <person name="Gordon S.G."/>
            <person name="Govers F."/>
            <person name="Grunwald N.J."/>
            <person name="Huang W."/>
            <person name="Ivors K.L."/>
            <person name="Jones R.W."/>
            <person name="Kamoun S."/>
            <person name="Krampis K."/>
            <person name="Lamour K.H."/>
            <person name="Lee M.K."/>
            <person name="McDonald W.H."/>
            <person name="Medina M."/>
            <person name="Meijer H.J."/>
            <person name="Nordberg E.K."/>
            <person name="Maclean D.J."/>
            <person name="Ospina-Giraldo M.D."/>
            <person name="Morris P.F."/>
            <person name="Phuntumart V."/>
            <person name="Putnam N.H."/>
            <person name="Rash S."/>
            <person name="Rose J.K."/>
            <person name="Sakihama Y."/>
            <person name="Salamov A.A."/>
            <person name="Savidor A."/>
            <person name="Scheuring C.F."/>
            <person name="Smith B.M."/>
            <person name="Sobral B.W."/>
            <person name="Terry A."/>
            <person name="Torto-Alalibo T.A."/>
            <person name="Win J."/>
            <person name="Xu Z."/>
            <person name="Zhang H."/>
            <person name="Grigoriev I.V."/>
            <person name="Rokhsar D.S."/>
            <person name="Boore J.L."/>
        </authorList>
    </citation>
    <scope>NUCLEOTIDE SEQUENCE [LARGE SCALE GENOMIC DNA]</scope>
    <source>
        <strain evidence="2 3">P6497</strain>
    </source>
</reference>
<keyword evidence="3" id="KW-1185">Reference proteome</keyword>
<evidence type="ECO:0000256" key="1">
    <source>
        <dbReference type="SAM" id="MobiDB-lite"/>
    </source>
</evidence>
<evidence type="ECO:0000313" key="2">
    <source>
        <dbReference type="EMBL" id="EGZ13101.1"/>
    </source>
</evidence>
<dbReference type="GeneID" id="20659529"/>
<dbReference type="KEGG" id="psoj:PHYSODRAFT_514063"/>
<accession>G4ZT69</accession>
<dbReference type="RefSeq" id="XP_009530530.1">
    <property type="nucleotide sequence ID" value="XM_009532235.1"/>
</dbReference>
<protein>
    <recommendedName>
        <fullName evidence="4">Integrase zinc-binding domain-containing protein</fullName>
    </recommendedName>
</protein>
<sequence>VARWFNELAEFQPQFKWSPGDSNQVSDAVSRNPLFEHNAAQVSLSELIEAARNREIVASVQTTSATVTHSAKQLDDENARLVIPGNEDLKNRVICENHDVVTAGHPGYFKTYVVKHRTRISNCDDIKRHGGRTIGRDQAAGRGSRGSIERSQAIG</sequence>
<name>G4ZT69_PHYSP</name>
<dbReference type="Proteomes" id="UP000002640">
    <property type="component" value="Unassembled WGS sequence"/>
</dbReference>
<feature type="region of interest" description="Disordered" evidence="1">
    <location>
        <begin position="127"/>
        <end position="155"/>
    </location>
</feature>
<feature type="non-terminal residue" evidence="2">
    <location>
        <position position="1"/>
    </location>
</feature>
<dbReference type="AlphaFoldDB" id="G4ZT69"/>
<gene>
    <name evidence="2" type="ORF">PHYSODRAFT_514063</name>
</gene>
<dbReference type="EMBL" id="JH159156">
    <property type="protein sequence ID" value="EGZ13101.1"/>
    <property type="molecule type" value="Genomic_DNA"/>
</dbReference>
<proteinExistence type="predicted"/>
<organism evidence="2 3">
    <name type="scientific">Phytophthora sojae (strain P6497)</name>
    <name type="common">Soybean stem and root rot agent</name>
    <name type="synonym">Phytophthora megasperma f. sp. glycines</name>
    <dbReference type="NCBI Taxonomy" id="1094619"/>
    <lineage>
        <taxon>Eukaryota</taxon>
        <taxon>Sar</taxon>
        <taxon>Stramenopiles</taxon>
        <taxon>Oomycota</taxon>
        <taxon>Peronosporomycetes</taxon>
        <taxon>Peronosporales</taxon>
        <taxon>Peronosporaceae</taxon>
        <taxon>Phytophthora</taxon>
    </lineage>
</organism>
<dbReference type="InParanoid" id="G4ZT69"/>